<gene>
    <name evidence="2" type="ORF">SDC9_167462</name>
</gene>
<evidence type="ECO:0000313" key="2">
    <source>
        <dbReference type="EMBL" id="MPN20085.1"/>
    </source>
</evidence>
<accession>A0A645G0B7</accession>
<proteinExistence type="predicted"/>
<feature type="region of interest" description="Disordered" evidence="1">
    <location>
        <begin position="225"/>
        <end position="244"/>
    </location>
</feature>
<feature type="region of interest" description="Disordered" evidence="1">
    <location>
        <begin position="1"/>
        <end position="40"/>
    </location>
</feature>
<dbReference type="EMBL" id="VSSQ01067749">
    <property type="protein sequence ID" value="MPN20085.1"/>
    <property type="molecule type" value="Genomic_DNA"/>
</dbReference>
<feature type="region of interest" description="Disordered" evidence="1">
    <location>
        <begin position="164"/>
        <end position="183"/>
    </location>
</feature>
<comment type="caution">
    <text evidence="2">The sequence shown here is derived from an EMBL/GenBank/DDBJ whole genome shotgun (WGS) entry which is preliminary data.</text>
</comment>
<name>A0A645G0B7_9ZZZZ</name>
<sequence length="244" mass="25811">MSASGSADETGNTAFDSGAGGPCPQPVSGEFYRRAHSSGPLQAPVRPGAELLFLPGCRRGLPHRLLAGGDRREDAERVLLRDRIGSAVRRAVRTADLRLSVPFWLCAGPAAQNSLSQAQSAPAAGQNTALGKIRVSCRRAAASRAGEGLLRHWRPVFLQIRLPRRNTGGRPSPAGGQRGAAGRRRVSVLVEAGTFGAGHRGVGAAIPPVLQISLPLGGDLRTAEPLQRLSDGRERRRLHSLRTV</sequence>
<feature type="compositionally biased region" description="Polar residues" evidence="1">
    <location>
        <begin position="1"/>
        <end position="15"/>
    </location>
</feature>
<dbReference type="AlphaFoldDB" id="A0A645G0B7"/>
<organism evidence="2">
    <name type="scientific">bioreactor metagenome</name>
    <dbReference type="NCBI Taxonomy" id="1076179"/>
    <lineage>
        <taxon>unclassified sequences</taxon>
        <taxon>metagenomes</taxon>
        <taxon>ecological metagenomes</taxon>
    </lineage>
</organism>
<evidence type="ECO:0000256" key="1">
    <source>
        <dbReference type="SAM" id="MobiDB-lite"/>
    </source>
</evidence>
<reference evidence="2" key="1">
    <citation type="submission" date="2019-08" db="EMBL/GenBank/DDBJ databases">
        <authorList>
            <person name="Kucharzyk K."/>
            <person name="Murdoch R.W."/>
            <person name="Higgins S."/>
            <person name="Loffler F."/>
        </authorList>
    </citation>
    <scope>NUCLEOTIDE SEQUENCE</scope>
</reference>
<feature type="compositionally biased region" description="Basic residues" evidence="1">
    <location>
        <begin position="235"/>
        <end position="244"/>
    </location>
</feature>
<protein>
    <submittedName>
        <fullName evidence="2">Uncharacterized protein</fullName>
    </submittedName>
</protein>